<evidence type="ECO:0000313" key="3">
    <source>
        <dbReference type="Proteomes" id="UP000253940"/>
    </source>
</evidence>
<organism evidence="2 3">
    <name type="scientific">Aquirhabdus parva</name>
    <dbReference type="NCBI Taxonomy" id="2283318"/>
    <lineage>
        <taxon>Bacteria</taxon>
        <taxon>Pseudomonadati</taxon>
        <taxon>Pseudomonadota</taxon>
        <taxon>Gammaproteobacteria</taxon>
        <taxon>Moraxellales</taxon>
        <taxon>Moraxellaceae</taxon>
        <taxon>Aquirhabdus</taxon>
    </lineage>
</organism>
<dbReference type="EMBL" id="CP031222">
    <property type="protein sequence ID" value="AXI02488.1"/>
    <property type="molecule type" value="Genomic_DNA"/>
</dbReference>
<dbReference type="InterPro" id="IPR036282">
    <property type="entry name" value="Glutathione-S-Trfase_C_sf"/>
</dbReference>
<dbReference type="InterPro" id="IPR004045">
    <property type="entry name" value="Glutathione_S-Trfase_N"/>
</dbReference>
<dbReference type="SUPFAM" id="SSF52833">
    <property type="entry name" value="Thioredoxin-like"/>
    <property type="match status" value="1"/>
</dbReference>
<name>A0A345P5C9_9GAMM</name>
<dbReference type="Pfam" id="PF13417">
    <property type="entry name" value="GST_N_3"/>
    <property type="match status" value="1"/>
</dbReference>
<feature type="domain" description="GST N-terminal" evidence="1">
    <location>
        <begin position="4"/>
        <end position="85"/>
    </location>
</feature>
<dbReference type="InterPro" id="IPR036249">
    <property type="entry name" value="Thioredoxin-like_sf"/>
</dbReference>
<dbReference type="GO" id="GO:0006559">
    <property type="term" value="P:L-phenylalanine catabolic process"/>
    <property type="evidence" value="ECO:0007669"/>
    <property type="project" value="TreeGrafter"/>
</dbReference>
<dbReference type="PROSITE" id="PS50404">
    <property type="entry name" value="GST_NTER"/>
    <property type="match status" value="1"/>
</dbReference>
<dbReference type="RefSeq" id="WP_114898598.1">
    <property type="nucleotide sequence ID" value="NZ_CP031222.1"/>
</dbReference>
<dbReference type="Gene3D" id="1.20.1050.10">
    <property type="match status" value="1"/>
</dbReference>
<dbReference type="GO" id="GO:0004364">
    <property type="term" value="F:glutathione transferase activity"/>
    <property type="evidence" value="ECO:0007669"/>
    <property type="project" value="UniProtKB-EC"/>
</dbReference>
<dbReference type="Proteomes" id="UP000253940">
    <property type="component" value="Chromosome"/>
</dbReference>
<dbReference type="SUPFAM" id="SSF47616">
    <property type="entry name" value="GST C-terminal domain-like"/>
    <property type="match status" value="1"/>
</dbReference>
<evidence type="ECO:0000259" key="1">
    <source>
        <dbReference type="PROSITE" id="PS50404"/>
    </source>
</evidence>
<dbReference type="PANTHER" id="PTHR42673:SF21">
    <property type="entry name" value="GLUTATHIONE S-TRANSFERASE YFCF"/>
    <property type="match status" value="1"/>
</dbReference>
<dbReference type="OrthoDB" id="9799538at2"/>
<dbReference type="SFLD" id="SFLDG00358">
    <property type="entry name" value="Main_(cytGST)"/>
    <property type="match status" value="1"/>
</dbReference>
<dbReference type="GO" id="GO:0016034">
    <property type="term" value="F:maleylacetoacetate isomerase activity"/>
    <property type="evidence" value="ECO:0007669"/>
    <property type="project" value="TreeGrafter"/>
</dbReference>
<keyword evidence="3" id="KW-1185">Reference proteome</keyword>
<gene>
    <name evidence="2" type="ORF">HYN46_06390</name>
</gene>
<dbReference type="Pfam" id="PF14834">
    <property type="entry name" value="GST_C_4"/>
    <property type="match status" value="1"/>
</dbReference>
<dbReference type="PANTHER" id="PTHR42673">
    <property type="entry name" value="MALEYLACETOACETATE ISOMERASE"/>
    <property type="match status" value="1"/>
</dbReference>
<dbReference type="AlphaFoldDB" id="A0A345P5C9"/>
<dbReference type="EC" id="2.5.1.18" evidence="2"/>
<dbReference type="SFLD" id="SFLDS00019">
    <property type="entry name" value="Glutathione_Transferase_(cytos"/>
    <property type="match status" value="1"/>
</dbReference>
<dbReference type="Gene3D" id="3.40.30.10">
    <property type="entry name" value="Glutaredoxin"/>
    <property type="match status" value="1"/>
</dbReference>
<evidence type="ECO:0000313" key="2">
    <source>
        <dbReference type="EMBL" id="AXI02488.1"/>
    </source>
</evidence>
<proteinExistence type="predicted"/>
<sequence>MSELNLYVDTQYASPYAMSAFVALTEKRLTFSMIAIDLGIDENHTEAYAETSITGRVPTLVDGDFSLSESSAIAEYLEEKYPTNAIYPKQLQKRARARQIQAWLRSDLMPIRQERSTEVIFYQAKTQPLSEQAQLAAQKLFRTANQLITIPSEYLFEDWCIADVDLALMLNRLILAGDDVPERLVAYAKYQWQRPSVQLWLNQKRPLL</sequence>
<dbReference type="NCBIfam" id="NF011693">
    <property type="entry name" value="PRK15113.1"/>
    <property type="match status" value="1"/>
</dbReference>
<dbReference type="GO" id="GO:0006749">
    <property type="term" value="P:glutathione metabolic process"/>
    <property type="evidence" value="ECO:0007669"/>
    <property type="project" value="TreeGrafter"/>
</dbReference>
<dbReference type="CDD" id="cd03195">
    <property type="entry name" value="GST_C_4"/>
    <property type="match status" value="1"/>
</dbReference>
<dbReference type="KEGG" id="mbah:HYN46_06390"/>
<dbReference type="InterPro" id="IPR034338">
    <property type="entry name" value="GST_4_C"/>
</dbReference>
<keyword evidence="2" id="KW-0808">Transferase</keyword>
<dbReference type="InterPro" id="IPR040079">
    <property type="entry name" value="Glutathione_S-Trfase"/>
</dbReference>
<protein>
    <submittedName>
        <fullName evidence="2">Glutathione transferase</fullName>
        <ecNumber evidence="2">2.5.1.18</ecNumber>
    </submittedName>
</protein>
<reference evidence="2 3" key="1">
    <citation type="submission" date="2018-07" db="EMBL/GenBank/DDBJ databases">
        <title>Genome sequencing of Moraxellaceae gen. HYN0046.</title>
        <authorList>
            <person name="Kim M."/>
            <person name="Yi H."/>
        </authorList>
    </citation>
    <scope>NUCLEOTIDE SEQUENCE [LARGE SCALE GENOMIC DNA]</scope>
    <source>
        <strain evidence="2 3">HYN0046</strain>
    </source>
</reference>
<dbReference type="CDD" id="cd00570">
    <property type="entry name" value="GST_N_family"/>
    <property type="match status" value="1"/>
</dbReference>
<accession>A0A345P5C9</accession>